<protein>
    <submittedName>
        <fullName evidence="2">Uncharacterized protein</fullName>
    </submittedName>
</protein>
<feature type="compositionally biased region" description="Polar residues" evidence="1">
    <location>
        <begin position="1"/>
        <end position="15"/>
    </location>
</feature>
<accession>A0A1U9ZV74</accession>
<keyword evidence="3" id="KW-1185">Reference proteome</keyword>
<proteinExistence type="predicted"/>
<feature type="region of interest" description="Disordered" evidence="1">
    <location>
        <begin position="1"/>
        <end position="25"/>
    </location>
</feature>
<evidence type="ECO:0000313" key="2">
    <source>
        <dbReference type="EMBL" id="AQZ61842.1"/>
    </source>
</evidence>
<sequence>MAGAGQSTAIGTRSQLARVPPADGTLVATPGMPDLDLVPGLPAASDVLGTGWFAPAGAGPPVRRHRPRHPSAIKVLLQP</sequence>
<dbReference type="EMBL" id="CP017717">
    <property type="protein sequence ID" value="AQZ61842.1"/>
    <property type="molecule type" value="Genomic_DNA"/>
</dbReference>
<organism evidence="2 3">
    <name type="scientific">[Actinomadura] parvosata subsp. kistnae</name>
    <dbReference type="NCBI Taxonomy" id="1909395"/>
    <lineage>
        <taxon>Bacteria</taxon>
        <taxon>Bacillati</taxon>
        <taxon>Actinomycetota</taxon>
        <taxon>Actinomycetes</taxon>
        <taxon>Streptosporangiales</taxon>
        <taxon>Streptosporangiaceae</taxon>
        <taxon>Nonomuraea</taxon>
    </lineage>
</organism>
<reference evidence="3" key="1">
    <citation type="journal article" date="2017" name="Med. Chem. Commun.">
        <title>Nonomuraea sp. ATCC 55076 harbours the largest actinomycete chromosome to date and the kistamicin biosynthetic gene cluster.</title>
        <authorList>
            <person name="Nazari B."/>
            <person name="Forneris C.C."/>
            <person name="Gibson M.I."/>
            <person name="Moon K."/>
            <person name="Schramma K.R."/>
            <person name="Seyedsayamdost M.R."/>
        </authorList>
    </citation>
    <scope>NUCLEOTIDE SEQUENCE [LARGE SCALE GENOMIC DNA]</scope>
    <source>
        <strain evidence="3">ATCC 55076</strain>
    </source>
</reference>
<dbReference type="AlphaFoldDB" id="A0A1U9ZV74"/>
<dbReference type="KEGG" id="noa:BKM31_10490"/>
<dbReference type="STRING" id="1909395.BKM31_10490"/>
<evidence type="ECO:0000256" key="1">
    <source>
        <dbReference type="SAM" id="MobiDB-lite"/>
    </source>
</evidence>
<dbReference type="Proteomes" id="UP000190797">
    <property type="component" value="Chromosome"/>
</dbReference>
<dbReference type="RefSeq" id="WP_080037979.1">
    <property type="nucleotide sequence ID" value="NZ_CP017717.1"/>
</dbReference>
<name>A0A1U9ZV74_9ACTN</name>
<gene>
    <name evidence="2" type="ORF">BKM31_10490</name>
</gene>
<evidence type="ECO:0000313" key="3">
    <source>
        <dbReference type="Proteomes" id="UP000190797"/>
    </source>
</evidence>